<dbReference type="InterPro" id="IPR031730">
    <property type="entry name" value="Carbam_trans_C"/>
</dbReference>
<organism evidence="4 5">
    <name type="scientific">Nonomuraea soli</name>
    <dbReference type="NCBI Taxonomy" id="1032476"/>
    <lineage>
        <taxon>Bacteria</taxon>
        <taxon>Bacillati</taxon>
        <taxon>Actinomycetota</taxon>
        <taxon>Actinomycetes</taxon>
        <taxon>Streptosporangiales</taxon>
        <taxon>Streptosporangiaceae</taxon>
        <taxon>Nonomuraea</taxon>
    </lineage>
</organism>
<dbReference type="GO" id="GO:0016740">
    <property type="term" value="F:transferase activity"/>
    <property type="evidence" value="ECO:0007669"/>
    <property type="project" value="UniProtKB-KW"/>
</dbReference>
<dbReference type="InterPro" id="IPR051338">
    <property type="entry name" value="NodU/CmcH_Carbamoyltrnsfr"/>
</dbReference>
<dbReference type="PANTHER" id="PTHR34847">
    <property type="entry name" value="NODULATION PROTEIN U"/>
    <property type="match status" value="1"/>
</dbReference>
<dbReference type="InterPro" id="IPR003696">
    <property type="entry name" value="Carbtransf_dom"/>
</dbReference>
<evidence type="ECO:0000313" key="5">
    <source>
        <dbReference type="Proteomes" id="UP000530928"/>
    </source>
</evidence>
<feature type="domain" description="Carbamoyltransferase" evidence="2">
    <location>
        <begin position="139"/>
        <end position="360"/>
    </location>
</feature>
<dbReference type="SUPFAM" id="SSF53067">
    <property type="entry name" value="Actin-like ATPase domain"/>
    <property type="match status" value="1"/>
</dbReference>
<evidence type="ECO:0000259" key="2">
    <source>
        <dbReference type="Pfam" id="PF02543"/>
    </source>
</evidence>
<dbReference type="Pfam" id="PF16861">
    <property type="entry name" value="Carbam_trans_C"/>
    <property type="match status" value="1"/>
</dbReference>
<accession>A0A7W0HQ27</accession>
<name>A0A7W0HQ27_9ACTN</name>
<sequence>MRILGISGLHNSEEFKRRELPGLSDREYRISQGRDSAAALVVDGRIVAAAAEERFTGEKTTGAFPVNAVRFCLEQGGIGLDDLDLIGHGFAHERSGLEGLEPDEDYLARRFTEVYDPERQLDWFAEHFPGADVRSRFTPVPHHLAHAASAYYASGFDDCLVLVADGRGETESLTVYTGIGGKLEALHTVPAMHSLGSLYGVFTLYLGFEMAMDEYKMMGLASYGDRTRYERELRKLVHVRQGPEFAVPLLARDGDLLQRETHRGVLAVLEELFGPAREPGGPLEQRHMDIAAAAQAALERCLLHVLRHYRRQTGLRDLCYAGGVALNCSANGLILRSRVFDRVFVPPGAGDDGTAVGSALYLHATRKPETPIQPMRMPYWGSSFSSEEIAEHLATRTDVCSRRVTDEEELLAETAQALERGEVVAWFQGGMEFGPRALGHRSILADPREARMRDHINNLIKKREDFRPFAPVVTEAAASTFFEIRGGRERQYAHMLFTTRTRQEHRDRLGAVTHIDGTARVQTIGADANPLLHALLERFGGLTGVPVLLNTSFNLRGQPIVRTPREAVDTFLRGGLDRLVIGDHVVVPGSAS</sequence>
<dbReference type="Gene3D" id="3.90.870.20">
    <property type="entry name" value="Carbamoyltransferase, C-terminal domain"/>
    <property type="match status" value="1"/>
</dbReference>
<evidence type="ECO:0000256" key="1">
    <source>
        <dbReference type="ARBA" id="ARBA00006129"/>
    </source>
</evidence>
<comment type="similarity">
    <text evidence="1">Belongs to the NodU/CmcH family.</text>
</comment>
<dbReference type="Pfam" id="PF02543">
    <property type="entry name" value="Carbam_trans_N"/>
    <property type="match status" value="1"/>
</dbReference>
<dbReference type="Proteomes" id="UP000530928">
    <property type="component" value="Unassembled WGS sequence"/>
</dbReference>
<comment type="caution">
    <text evidence="4">The sequence shown here is derived from an EMBL/GenBank/DDBJ whole genome shotgun (WGS) entry which is preliminary data.</text>
</comment>
<keyword evidence="5" id="KW-1185">Reference proteome</keyword>
<gene>
    <name evidence="4" type="ORF">HNR30_002815</name>
</gene>
<keyword evidence="4" id="KW-0808">Transferase</keyword>
<protein>
    <submittedName>
        <fullName evidence="4">Carbamoyltransferase</fullName>
        <ecNumber evidence="4">2.1.3.-</ecNumber>
    </submittedName>
</protein>
<proteinExistence type="inferred from homology"/>
<dbReference type="InterPro" id="IPR038152">
    <property type="entry name" value="Carbam_trans_C_sf"/>
</dbReference>
<dbReference type="EMBL" id="JACDUR010000003">
    <property type="protein sequence ID" value="MBA2891474.1"/>
    <property type="molecule type" value="Genomic_DNA"/>
</dbReference>
<dbReference type="AlphaFoldDB" id="A0A7W0HQ27"/>
<dbReference type="RefSeq" id="WP_181610267.1">
    <property type="nucleotide sequence ID" value="NZ_BAABAM010000002.1"/>
</dbReference>
<dbReference type="Gene3D" id="3.30.420.40">
    <property type="match status" value="2"/>
</dbReference>
<dbReference type="PANTHER" id="PTHR34847:SF1">
    <property type="entry name" value="NODULATION PROTEIN U"/>
    <property type="match status" value="1"/>
</dbReference>
<dbReference type="EC" id="2.1.3.-" evidence="4"/>
<dbReference type="InterPro" id="IPR043129">
    <property type="entry name" value="ATPase_NBD"/>
</dbReference>
<evidence type="ECO:0000313" key="4">
    <source>
        <dbReference type="EMBL" id="MBA2891474.1"/>
    </source>
</evidence>
<feature type="domain" description="Carbamoyltransferase C-terminal" evidence="3">
    <location>
        <begin position="415"/>
        <end position="586"/>
    </location>
</feature>
<reference evidence="4 5" key="1">
    <citation type="submission" date="2020-07" db="EMBL/GenBank/DDBJ databases">
        <title>Genomic Encyclopedia of Type Strains, Phase IV (KMG-IV): sequencing the most valuable type-strain genomes for metagenomic binning, comparative biology and taxonomic classification.</title>
        <authorList>
            <person name="Goeker M."/>
        </authorList>
    </citation>
    <scope>NUCLEOTIDE SEQUENCE [LARGE SCALE GENOMIC DNA]</scope>
    <source>
        <strain evidence="4 5">DSM 45533</strain>
    </source>
</reference>
<evidence type="ECO:0000259" key="3">
    <source>
        <dbReference type="Pfam" id="PF16861"/>
    </source>
</evidence>